<name>A0A3N4MKN6_9NEIS</name>
<dbReference type="PANTHER" id="PTHR35175:SF1">
    <property type="entry name" value="OXIDOREDUCTASE"/>
    <property type="match status" value="1"/>
</dbReference>
<dbReference type="PANTHER" id="PTHR35175">
    <property type="entry name" value="DUF1289 DOMAIN-CONTAINING PROTEIN"/>
    <property type="match status" value="1"/>
</dbReference>
<dbReference type="RefSeq" id="WP_096296173.1">
    <property type="nucleotide sequence ID" value="NZ_CP023429.1"/>
</dbReference>
<dbReference type="KEGG" id="nwx:CGZ65_10150"/>
<sequence>MQQPDFFTIPSPCIGVCEANAKGYCKGCLRSREERLYWQQMSDDQKHQVMRLLSMRKNKIRNRKLDLLAPVDGSNAEQISLDF</sequence>
<dbReference type="EMBL" id="RPFL01000038">
    <property type="protein sequence ID" value="RPD84282.1"/>
    <property type="molecule type" value="Genomic_DNA"/>
</dbReference>
<evidence type="ECO:0000313" key="1">
    <source>
        <dbReference type="EMBL" id="RPD84282.1"/>
    </source>
</evidence>
<gene>
    <name evidence="1" type="ORF">EGK74_11050</name>
</gene>
<dbReference type="Proteomes" id="UP000272412">
    <property type="component" value="Unassembled WGS sequence"/>
</dbReference>
<dbReference type="Pfam" id="PF06945">
    <property type="entry name" value="DUF1289"/>
    <property type="match status" value="1"/>
</dbReference>
<protein>
    <submittedName>
        <fullName evidence="1">DUF1289 domain-containing protein</fullName>
    </submittedName>
</protein>
<reference evidence="1 2" key="1">
    <citation type="submission" date="2018-11" db="EMBL/GenBank/DDBJ databases">
        <title>Neisseria weixii sp. nov. isolated from the rectal contents of plateau pika (Ochotona cruzoniae).</title>
        <authorList>
            <person name="Zhang G."/>
        </authorList>
    </citation>
    <scope>NUCLEOTIDE SEQUENCE [LARGE SCALE GENOMIC DNA]</scope>
    <source>
        <strain evidence="1 2">10009</strain>
    </source>
</reference>
<keyword evidence="2" id="KW-1185">Reference proteome</keyword>
<evidence type="ECO:0000313" key="2">
    <source>
        <dbReference type="Proteomes" id="UP000272412"/>
    </source>
</evidence>
<dbReference type="AlphaFoldDB" id="A0A3N4MKN6"/>
<comment type="caution">
    <text evidence="1">The sequence shown here is derived from an EMBL/GenBank/DDBJ whole genome shotgun (WGS) entry which is preliminary data.</text>
</comment>
<accession>A0A3N4MKN6</accession>
<proteinExistence type="predicted"/>
<dbReference type="InterPro" id="IPR010710">
    <property type="entry name" value="DUF1289"/>
</dbReference>
<organism evidence="1 2">
    <name type="scientific">Neisseria weixii</name>
    <dbReference type="NCBI Taxonomy" id="1853276"/>
    <lineage>
        <taxon>Bacteria</taxon>
        <taxon>Pseudomonadati</taxon>
        <taxon>Pseudomonadota</taxon>
        <taxon>Betaproteobacteria</taxon>
        <taxon>Neisseriales</taxon>
        <taxon>Neisseriaceae</taxon>
        <taxon>Neisseria</taxon>
    </lineage>
</organism>
<dbReference type="OrthoDB" id="8911262at2"/>